<dbReference type="GO" id="GO:0000160">
    <property type="term" value="P:phosphorelay signal transduction system"/>
    <property type="evidence" value="ECO:0007669"/>
    <property type="project" value="UniProtKB-KW"/>
</dbReference>
<dbReference type="InterPro" id="IPR025944">
    <property type="entry name" value="Sigma_54_int_dom_CS"/>
</dbReference>
<gene>
    <name evidence="9" type="primary">glnG_1</name>
    <name evidence="9" type="ORF">TRP8649_01311</name>
</gene>
<dbReference type="Gene3D" id="1.10.10.60">
    <property type="entry name" value="Homeodomain-like"/>
    <property type="match status" value="1"/>
</dbReference>
<keyword evidence="5" id="KW-0804">Transcription</keyword>
<dbReference type="OrthoDB" id="9805953at2"/>
<protein>
    <submittedName>
        <fullName evidence="9">Nitrogen regulation protein NR(I)</fullName>
    </submittedName>
</protein>
<dbReference type="InterPro" id="IPR002197">
    <property type="entry name" value="HTH_Fis"/>
</dbReference>
<dbReference type="InterPro" id="IPR011006">
    <property type="entry name" value="CheY-like_superfamily"/>
</dbReference>
<dbReference type="EMBL" id="FXXP01000001">
    <property type="protein sequence ID" value="SMX27209.1"/>
    <property type="molecule type" value="Genomic_DNA"/>
</dbReference>
<accession>A0A238J9E8</accession>
<dbReference type="PANTHER" id="PTHR32071">
    <property type="entry name" value="TRANSCRIPTIONAL REGULATORY PROTEIN"/>
    <property type="match status" value="1"/>
</dbReference>
<dbReference type="SUPFAM" id="SSF52172">
    <property type="entry name" value="CheY-like"/>
    <property type="match status" value="1"/>
</dbReference>
<dbReference type="Gene3D" id="1.10.8.60">
    <property type="match status" value="1"/>
</dbReference>
<dbReference type="PRINTS" id="PR01590">
    <property type="entry name" value="HTHFIS"/>
</dbReference>
<dbReference type="PANTHER" id="PTHR32071:SF14">
    <property type="entry name" value="TRANSCRIPTIONAL REGULATORY PROTEIN RTCR"/>
    <property type="match status" value="1"/>
</dbReference>
<dbReference type="GO" id="GO:0006355">
    <property type="term" value="P:regulation of DNA-templated transcription"/>
    <property type="evidence" value="ECO:0007669"/>
    <property type="project" value="InterPro"/>
</dbReference>
<dbReference type="Pfam" id="PF25601">
    <property type="entry name" value="AAA_lid_14"/>
    <property type="match status" value="1"/>
</dbReference>
<dbReference type="CDD" id="cd17574">
    <property type="entry name" value="REC_OmpR"/>
    <property type="match status" value="1"/>
</dbReference>
<dbReference type="Pfam" id="PF00072">
    <property type="entry name" value="Response_reg"/>
    <property type="match status" value="1"/>
</dbReference>
<evidence type="ECO:0000313" key="10">
    <source>
        <dbReference type="Proteomes" id="UP000225972"/>
    </source>
</evidence>
<reference evidence="10" key="1">
    <citation type="submission" date="2017-05" db="EMBL/GenBank/DDBJ databases">
        <authorList>
            <person name="Rodrigo-Torres L."/>
            <person name="Arahal R. D."/>
            <person name="Lucena T."/>
        </authorList>
    </citation>
    <scope>NUCLEOTIDE SEQUENCE [LARGE SCALE GENOMIC DNA]</scope>
    <source>
        <strain evidence="10">CECT 8649</strain>
    </source>
</reference>
<dbReference type="GO" id="GO:0005524">
    <property type="term" value="F:ATP binding"/>
    <property type="evidence" value="ECO:0007669"/>
    <property type="project" value="UniProtKB-KW"/>
</dbReference>
<feature type="modified residue" description="4-aspartylphosphate" evidence="6">
    <location>
        <position position="53"/>
    </location>
</feature>
<dbReference type="InterPro" id="IPR002078">
    <property type="entry name" value="Sigma_54_int"/>
</dbReference>
<dbReference type="PROSITE" id="PS50045">
    <property type="entry name" value="SIGMA54_INTERACT_4"/>
    <property type="match status" value="1"/>
</dbReference>
<dbReference type="Pfam" id="PF00158">
    <property type="entry name" value="Sigma54_activat"/>
    <property type="match status" value="1"/>
</dbReference>
<keyword evidence="10" id="KW-1185">Reference proteome</keyword>
<feature type="domain" description="Sigma-54 factor interaction" evidence="7">
    <location>
        <begin position="140"/>
        <end position="364"/>
    </location>
</feature>
<evidence type="ECO:0000256" key="4">
    <source>
        <dbReference type="ARBA" id="ARBA00023015"/>
    </source>
</evidence>
<keyword evidence="1" id="KW-0547">Nucleotide-binding</keyword>
<name>A0A238J9E8_9RHOB</name>
<feature type="domain" description="Response regulatory" evidence="8">
    <location>
        <begin position="4"/>
        <end position="118"/>
    </location>
</feature>
<evidence type="ECO:0000313" key="9">
    <source>
        <dbReference type="EMBL" id="SMX27209.1"/>
    </source>
</evidence>
<dbReference type="InterPro" id="IPR058031">
    <property type="entry name" value="AAA_lid_NorR"/>
</dbReference>
<evidence type="ECO:0000259" key="8">
    <source>
        <dbReference type="PROSITE" id="PS50110"/>
    </source>
</evidence>
<dbReference type="InterPro" id="IPR009057">
    <property type="entry name" value="Homeodomain-like_sf"/>
</dbReference>
<dbReference type="Pfam" id="PF02954">
    <property type="entry name" value="HTH_8"/>
    <property type="match status" value="1"/>
</dbReference>
<dbReference type="InterPro" id="IPR027417">
    <property type="entry name" value="P-loop_NTPase"/>
</dbReference>
<keyword evidence="2" id="KW-0067">ATP-binding</keyword>
<evidence type="ECO:0000259" key="7">
    <source>
        <dbReference type="PROSITE" id="PS50045"/>
    </source>
</evidence>
<dbReference type="Gene3D" id="3.40.50.300">
    <property type="entry name" value="P-loop containing nucleotide triphosphate hydrolases"/>
    <property type="match status" value="1"/>
</dbReference>
<evidence type="ECO:0000256" key="1">
    <source>
        <dbReference type="ARBA" id="ARBA00022741"/>
    </source>
</evidence>
<dbReference type="CDD" id="cd00009">
    <property type="entry name" value="AAA"/>
    <property type="match status" value="1"/>
</dbReference>
<keyword evidence="4" id="KW-0805">Transcription regulation</keyword>
<evidence type="ECO:0000256" key="5">
    <source>
        <dbReference type="ARBA" id="ARBA00023163"/>
    </source>
</evidence>
<dbReference type="SMART" id="SM00448">
    <property type="entry name" value="REC"/>
    <property type="match status" value="1"/>
</dbReference>
<keyword evidence="3" id="KW-0902">Two-component regulatory system</keyword>
<evidence type="ECO:0000256" key="2">
    <source>
        <dbReference type="ARBA" id="ARBA00022840"/>
    </source>
</evidence>
<keyword evidence="6" id="KW-0597">Phosphoprotein</keyword>
<sequence length="438" mass="48678">MTKTILIIDDEIRLTRSLSFTLRQIGYECLESHNGRQGYELALKKRPDVVLLDVRMPGMSGLEILRHLRMDMPELPVIMMSALDATRDAVEAVKQGAIEYLAKPFDMDELVQLLANTVQASGARSETQFRSEASLHDVSLLGNSPEIRHLRGLLDRAARTRLSAVYLLGELGVGRAVVARDLHQRSCGEDAPFVEVNCATLTGDFVETELFGRQGELPRPGLIEAADGGTLFLHEVEALPATAQARLLDFLDKGCLYLTPGTSGVASNVRLITTSSRDLSQCCDEGSFRRDLYLKLSMLPIKVPPLRERPQDIELLCIHFARECAIRLDQRSVQFSRAFHDGLKGYGWPGNVRELKNLIERLTILKGGEVLAETDLPADMTVRDAHAAFGIEETMRNVERDLVRDALTKAQGRKGLAAEQLGISRHALKRKMQRLGMV</sequence>
<evidence type="ECO:0000256" key="3">
    <source>
        <dbReference type="ARBA" id="ARBA00023012"/>
    </source>
</evidence>
<dbReference type="PROSITE" id="PS00688">
    <property type="entry name" value="SIGMA54_INTERACT_3"/>
    <property type="match status" value="1"/>
</dbReference>
<dbReference type="SUPFAM" id="SSF52540">
    <property type="entry name" value="P-loop containing nucleoside triphosphate hydrolases"/>
    <property type="match status" value="1"/>
</dbReference>
<proteinExistence type="predicted"/>
<dbReference type="Proteomes" id="UP000225972">
    <property type="component" value="Unassembled WGS sequence"/>
</dbReference>
<organism evidence="9 10">
    <name type="scientific">Pelagimonas phthalicica</name>
    <dbReference type="NCBI Taxonomy" id="1037362"/>
    <lineage>
        <taxon>Bacteria</taxon>
        <taxon>Pseudomonadati</taxon>
        <taxon>Pseudomonadota</taxon>
        <taxon>Alphaproteobacteria</taxon>
        <taxon>Rhodobacterales</taxon>
        <taxon>Roseobacteraceae</taxon>
        <taxon>Pelagimonas</taxon>
    </lineage>
</organism>
<dbReference type="AlphaFoldDB" id="A0A238J9E8"/>
<dbReference type="PROSITE" id="PS50110">
    <property type="entry name" value="RESPONSE_REGULATORY"/>
    <property type="match status" value="1"/>
</dbReference>
<dbReference type="GO" id="GO:0043565">
    <property type="term" value="F:sequence-specific DNA binding"/>
    <property type="evidence" value="ECO:0007669"/>
    <property type="project" value="InterPro"/>
</dbReference>
<evidence type="ECO:0000256" key="6">
    <source>
        <dbReference type="PROSITE-ProRule" id="PRU00169"/>
    </source>
</evidence>
<dbReference type="RefSeq" id="WP_099243386.1">
    <property type="nucleotide sequence ID" value="NZ_FXXP01000001.1"/>
</dbReference>
<dbReference type="InterPro" id="IPR001789">
    <property type="entry name" value="Sig_transdc_resp-reg_receiver"/>
</dbReference>
<dbReference type="SUPFAM" id="SSF46689">
    <property type="entry name" value="Homeodomain-like"/>
    <property type="match status" value="1"/>
</dbReference>
<dbReference type="Gene3D" id="3.40.50.2300">
    <property type="match status" value="1"/>
</dbReference>